<evidence type="ECO:0000256" key="2">
    <source>
        <dbReference type="ARBA" id="ARBA00022723"/>
    </source>
</evidence>
<dbReference type="InterPro" id="IPR008906">
    <property type="entry name" value="HATC_C_dom"/>
</dbReference>
<reference evidence="7" key="1">
    <citation type="submission" date="2021-01" db="EMBL/GenBank/DDBJ databases">
        <authorList>
            <person name="Corre E."/>
            <person name="Pelletier E."/>
            <person name="Niang G."/>
            <person name="Scheremetjew M."/>
            <person name="Finn R."/>
            <person name="Kale V."/>
            <person name="Holt S."/>
            <person name="Cochrane G."/>
            <person name="Meng A."/>
            <person name="Brown T."/>
            <person name="Cohen L."/>
        </authorList>
    </citation>
    <scope>NUCLEOTIDE SEQUENCE</scope>
    <source>
        <strain evidence="7">PLY182g</strain>
    </source>
</reference>
<feature type="domain" description="HAT C-terminal dimerisation" evidence="6">
    <location>
        <begin position="18"/>
        <end position="95"/>
    </location>
</feature>
<dbReference type="GO" id="GO:0008270">
    <property type="term" value="F:zinc ion binding"/>
    <property type="evidence" value="ECO:0007669"/>
    <property type="project" value="UniProtKB-KW"/>
</dbReference>
<keyword evidence="5" id="KW-0539">Nucleus</keyword>
<dbReference type="GO" id="GO:0046983">
    <property type="term" value="F:protein dimerization activity"/>
    <property type="evidence" value="ECO:0007669"/>
    <property type="project" value="InterPro"/>
</dbReference>
<evidence type="ECO:0000256" key="1">
    <source>
        <dbReference type="ARBA" id="ARBA00004123"/>
    </source>
</evidence>
<keyword evidence="3" id="KW-0863">Zinc-finger</keyword>
<gene>
    <name evidence="7" type="ORF">CPEL01642_LOCUS20315</name>
</gene>
<dbReference type="InterPro" id="IPR052035">
    <property type="entry name" value="ZnF_BED_domain_contain"/>
</dbReference>
<keyword evidence="2" id="KW-0479">Metal-binding</keyword>
<evidence type="ECO:0000256" key="4">
    <source>
        <dbReference type="ARBA" id="ARBA00022833"/>
    </source>
</evidence>
<accession>A0A7S0LP94</accession>
<sequence>MLKKMAKDDAEEVECGDELEEYLAVPEETDLNLKTLQWWASREGRWPSLCKMAKQYLAAPASTGGVERKLSAAGKMHDDLKKSAKDDTLEAALFACFNTD</sequence>
<dbReference type="InterPro" id="IPR012337">
    <property type="entry name" value="RNaseH-like_sf"/>
</dbReference>
<keyword evidence="4" id="KW-0862">Zinc</keyword>
<dbReference type="EMBL" id="HBEY01042491">
    <property type="protein sequence ID" value="CAD8616934.1"/>
    <property type="molecule type" value="Transcribed_RNA"/>
</dbReference>
<dbReference type="Pfam" id="PF05699">
    <property type="entry name" value="Dimer_Tnp_hAT"/>
    <property type="match status" value="1"/>
</dbReference>
<name>A0A7S0LP94_9EUKA</name>
<dbReference type="AlphaFoldDB" id="A0A7S0LP94"/>
<proteinExistence type="predicted"/>
<dbReference type="PANTHER" id="PTHR46481">
    <property type="entry name" value="ZINC FINGER BED DOMAIN-CONTAINING PROTEIN 4"/>
    <property type="match status" value="1"/>
</dbReference>
<comment type="subcellular location">
    <subcellularLocation>
        <location evidence="1">Nucleus</location>
    </subcellularLocation>
</comment>
<dbReference type="GO" id="GO:0005634">
    <property type="term" value="C:nucleus"/>
    <property type="evidence" value="ECO:0007669"/>
    <property type="project" value="UniProtKB-SubCell"/>
</dbReference>
<evidence type="ECO:0000259" key="6">
    <source>
        <dbReference type="Pfam" id="PF05699"/>
    </source>
</evidence>
<organism evidence="7">
    <name type="scientific">Coccolithus braarudii</name>
    <dbReference type="NCBI Taxonomy" id="221442"/>
    <lineage>
        <taxon>Eukaryota</taxon>
        <taxon>Haptista</taxon>
        <taxon>Haptophyta</taxon>
        <taxon>Prymnesiophyceae</taxon>
        <taxon>Coccolithales</taxon>
        <taxon>Coccolithaceae</taxon>
        <taxon>Coccolithus</taxon>
    </lineage>
</organism>
<protein>
    <recommendedName>
        <fullName evidence="6">HAT C-terminal dimerisation domain-containing protein</fullName>
    </recommendedName>
</protein>
<dbReference type="SUPFAM" id="SSF53098">
    <property type="entry name" value="Ribonuclease H-like"/>
    <property type="match status" value="1"/>
</dbReference>
<evidence type="ECO:0000313" key="7">
    <source>
        <dbReference type="EMBL" id="CAD8616934.1"/>
    </source>
</evidence>
<evidence type="ECO:0000256" key="3">
    <source>
        <dbReference type="ARBA" id="ARBA00022771"/>
    </source>
</evidence>
<evidence type="ECO:0000256" key="5">
    <source>
        <dbReference type="ARBA" id="ARBA00023242"/>
    </source>
</evidence>
<dbReference type="PANTHER" id="PTHR46481:SF10">
    <property type="entry name" value="ZINC FINGER BED DOMAIN-CONTAINING PROTEIN 39"/>
    <property type="match status" value="1"/>
</dbReference>